<keyword evidence="4" id="KW-0964">Secreted</keyword>
<evidence type="ECO:0000256" key="7">
    <source>
        <dbReference type="ARBA" id="ARBA00023180"/>
    </source>
</evidence>
<dbReference type="AlphaFoldDB" id="A0A6P6NIR1"/>
<evidence type="ECO:0000256" key="2">
    <source>
        <dbReference type="ARBA" id="ARBA00004613"/>
    </source>
</evidence>
<dbReference type="GO" id="GO:0098552">
    <property type="term" value="C:side of membrane"/>
    <property type="evidence" value="ECO:0007669"/>
    <property type="project" value="UniProtKB-KW"/>
</dbReference>
<organism evidence="11 12">
    <name type="scientific">Carassius auratus</name>
    <name type="common">Goldfish</name>
    <dbReference type="NCBI Taxonomy" id="7957"/>
    <lineage>
        <taxon>Eukaryota</taxon>
        <taxon>Metazoa</taxon>
        <taxon>Chordata</taxon>
        <taxon>Craniata</taxon>
        <taxon>Vertebrata</taxon>
        <taxon>Euteleostomi</taxon>
        <taxon>Actinopterygii</taxon>
        <taxon>Neopterygii</taxon>
        <taxon>Teleostei</taxon>
        <taxon>Ostariophysi</taxon>
        <taxon>Cypriniformes</taxon>
        <taxon>Cyprinidae</taxon>
        <taxon>Cyprininae</taxon>
        <taxon>Carassius</taxon>
    </lineage>
</organism>
<name>A0A6P6NIR1_CARAU</name>
<evidence type="ECO:0000256" key="8">
    <source>
        <dbReference type="SAM" id="MobiDB-lite"/>
    </source>
</evidence>
<dbReference type="SMART" id="SM00134">
    <property type="entry name" value="LU"/>
    <property type="match status" value="2"/>
</dbReference>
<dbReference type="SUPFAM" id="SSF57302">
    <property type="entry name" value="Snake toxin-like"/>
    <property type="match status" value="2"/>
</dbReference>
<evidence type="ECO:0000256" key="3">
    <source>
        <dbReference type="ARBA" id="ARBA00022475"/>
    </source>
</evidence>
<dbReference type="OrthoDB" id="5945173at2759"/>
<evidence type="ECO:0000256" key="4">
    <source>
        <dbReference type="ARBA" id="ARBA00022525"/>
    </source>
</evidence>
<sequence>MDIQISAFLLFVLFTAGHSLSCYQCRNDTSSCADPGNITCPSGYSKCMNVTTVWKVGSTKVNGRYCAGNCTSGSMNNGFAQVSYSCCDTDLCNVTYAPDLNTNTTNGKKCYYCDAQNCSNTVNCSGSEDYCISMTVNYNKPWLLKGCVSKSICDYANISFSSVYGISCCEGDLCNYVYNVTQNITQNVTQNVIQNDIQNIIQNIIQNSIQNVPQSVTQSVPQNVTQNATQTVPQSVTQSVPQNVTQNVTQSITQGDTQSVPQNVTQNVTQGVTQSVTQKRPASWAPGTVQAGPEEPPPYLEWGSKVERRDTTRMACEQTEEGSECAVHCLPGSTEKNRLFQGKALIGPKTHSGNYHLQDNGVVKRKVRDPLDTGMTTTEALSTSIRSSLECTEMITDEAVW</sequence>
<feature type="signal peptide" evidence="9">
    <location>
        <begin position="1"/>
        <end position="19"/>
    </location>
</feature>
<evidence type="ECO:0000313" key="11">
    <source>
        <dbReference type="Proteomes" id="UP000515129"/>
    </source>
</evidence>
<dbReference type="InterPro" id="IPR035076">
    <property type="entry name" value="Toxin/TOLIP"/>
</dbReference>
<evidence type="ECO:0000256" key="1">
    <source>
        <dbReference type="ARBA" id="ARBA00004236"/>
    </source>
</evidence>
<accession>A0A6P6NIR1</accession>
<evidence type="ECO:0000313" key="12">
    <source>
        <dbReference type="RefSeq" id="XP_026108975.1"/>
    </source>
</evidence>
<evidence type="ECO:0000259" key="10">
    <source>
        <dbReference type="SMART" id="SM00134"/>
    </source>
</evidence>
<dbReference type="InterPro" id="IPR016054">
    <property type="entry name" value="LY6_UPA_recep-like"/>
</dbReference>
<keyword evidence="7" id="KW-0325">Glycoprotein</keyword>
<dbReference type="InterPro" id="IPR050918">
    <property type="entry name" value="CNF-like_PLA2_Inhibitor"/>
</dbReference>
<feature type="domain" description="UPAR/Ly6" evidence="10">
    <location>
        <begin position="109"/>
        <end position="189"/>
    </location>
</feature>
<dbReference type="GeneID" id="113081145"/>
<feature type="chain" id="PRO_5027925117" evidence="9">
    <location>
        <begin position="20"/>
        <end position="401"/>
    </location>
</feature>
<dbReference type="PANTHER" id="PTHR20914">
    <property type="entry name" value="LY6/PLAUR DOMAIN-CONTAINING PROTEIN 8"/>
    <property type="match status" value="1"/>
</dbReference>
<comment type="subcellular location">
    <subcellularLocation>
        <location evidence="1">Cell membrane</location>
    </subcellularLocation>
    <subcellularLocation>
        <location evidence="2">Secreted</location>
    </subcellularLocation>
</comment>
<evidence type="ECO:0000256" key="5">
    <source>
        <dbReference type="ARBA" id="ARBA00022729"/>
    </source>
</evidence>
<keyword evidence="11" id="KW-1185">Reference proteome</keyword>
<dbReference type="Proteomes" id="UP000515129">
    <property type="component" value="Unplaced"/>
</dbReference>
<keyword evidence="5 9" id="KW-0732">Signal</keyword>
<evidence type="ECO:0000256" key="6">
    <source>
        <dbReference type="ARBA" id="ARBA00023136"/>
    </source>
</evidence>
<dbReference type="GO" id="GO:0005576">
    <property type="term" value="C:extracellular region"/>
    <property type="evidence" value="ECO:0007669"/>
    <property type="project" value="UniProtKB-SubCell"/>
</dbReference>
<dbReference type="PANTHER" id="PTHR20914:SF24">
    <property type="entry name" value="LYMPHOCYTE ANTIGEN 6 FAMILY MEMBER M2-RELATED"/>
    <property type="match status" value="1"/>
</dbReference>
<dbReference type="Pfam" id="PF00087">
    <property type="entry name" value="Toxin_TOLIP"/>
    <property type="match status" value="2"/>
</dbReference>
<gene>
    <name evidence="12" type="primary">LOC113081145</name>
</gene>
<feature type="region of interest" description="Disordered" evidence="8">
    <location>
        <begin position="274"/>
        <end position="302"/>
    </location>
</feature>
<dbReference type="Gene3D" id="2.10.60.10">
    <property type="entry name" value="CD59"/>
    <property type="match status" value="2"/>
</dbReference>
<reference evidence="12" key="1">
    <citation type="submission" date="2025-08" db="UniProtKB">
        <authorList>
            <consortium name="RefSeq"/>
        </authorList>
    </citation>
    <scope>IDENTIFICATION</scope>
    <source>
        <strain evidence="12">Wakin</strain>
        <tissue evidence="12">Muscle</tissue>
    </source>
</reference>
<dbReference type="InterPro" id="IPR045860">
    <property type="entry name" value="Snake_toxin-like_sf"/>
</dbReference>
<protein>
    <submittedName>
        <fullName evidence="12">Uncharacterized protein LOC113081145</fullName>
    </submittedName>
</protein>
<dbReference type="GO" id="GO:0005886">
    <property type="term" value="C:plasma membrane"/>
    <property type="evidence" value="ECO:0007669"/>
    <property type="project" value="UniProtKB-SubCell"/>
</dbReference>
<evidence type="ECO:0000256" key="9">
    <source>
        <dbReference type="SAM" id="SignalP"/>
    </source>
</evidence>
<keyword evidence="6" id="KW-0472">Membrane</keyword>
<dbReference type="RefSeq" id="XP_026108975.1">
    <property type="nucleotide sequence ID" value="XM_026253190.1"/>
</dbReference>
<keyword evidence="3" id="KW-1003">Cell membrane</keyword>
<proteinExistence type="predicted"/>
<feature type="domain" description="UPAR/Ly6" evidence="10">
    <location>
        <begin position="20"/>
        <end position="107"/>
    </location>
</feature>
<dbReference type="KEGG" id="caua:113081145"/>